<reference evidence="2 3" key="1">
    <citation type="submission" date="2015-07" db="EMBL/GenBank/DDBJ databases">
        <title>The genome of Melipona quadrifasciata.</title>
        <authorList>
            <person name="Pan H."/>
            <person name="Kapheim K."/>
        </authorList>
    </citation>
    <scope>NUCLEOTIDE SEQUENCE [LARGE SCALE GENOMIC DNA]</scope>
    <source>
        <strain evidence="2">0111107301</strain>
        <tissue evidence="2">Whole body</tissue>
    </source>
</reference>
<protein>
    <submittedName>
        <fullName evidence="2">Uncharacterized protein</fullName>
    </submittedName>
</protein>
<dbReference type="OrthoDB" id="7635022at2759"/>
<dbReference type="EMBL" id="KQ435851">
    <property type="protein sequence ID" value="KOX70851.1"/>
    <property type="molecule type" value="Genomic_DNA"/>
</dbReference>
<sequence length="229" mass="25347">MSNVSYVKRLKVNDESGDSRGGKGRAFSTAPNEAKDRRLLKLTRNDDLSGPSGTVALDLPCMKLLHGNSITIVIGSRTIDVTEYVSRKVKPNISLKHCRLNSKREPAGEEESKKQDEGEKKDEETNRAVNFLGPAFVDAVASAVSAVDVVPPKLVLTEAGGEVKGLSDSRKSTRLFIFLISFGSTDIRLPLISSFTSLRYIVWSVQISVLWMRNLLRLEFCLLAEEKDY</sequence>
<feature type="region of interest" description="Disordered" evidence="1">
    <location>
        <begin position="14"/>
        <end position="45"/>
    </location>
</feature>
<evidence type="ECO:0000256" key="1">
    <source>
        <dbReference type="SAM" id="MobiDB-lite"/>
    </source>
</evidence>
<proteinExistence type="predicted"/>
<accession>A0A0N1ITA3</accession>
<feature type="region of interest" description="Disordered" evidence="1">
    <location>
        <begin position="97"/>
        <end position="124"/>
    </location>
</feature>
<name>A0A0N1ITA3_9HYME</name>
<dbReference type="AlphaFoldDB" id="A0A0N1ITA3"/>
<organism evidence="2 3">
    <name type="scientific">Melipona quadrifasciata</name>
    <dbReference type="NCBI Taxonomy" id="166423"/>
    <lineage>
        <taxon>Eukaryota</taxon>
        <taxon>Metazoa</taxon>
        <taxon>Ecdysozoa</taxon>
        <taxon>Arthropoda</taxon>
        <taxon>Hexapoda</taxon>
        <taxon>Insecta</taxon>
        <taxon>Pterygota</taxon>
        <taxon>Neoptera</taxon>
        <taxon>Endopterygota</taxon>
        <taxon>Hymenoptera</taxon>
        <taxon>Apocrita</taxon>
        <taxon>Aculeata</taxon>
        <taxon>Apoidea</taxon>
        <taxon>Anthophila</taxon>
        <taxon>Apidae</taxon>
        <taxon>Melipona</taxon>
    </lineage>
</organism>
<gene>
    <name evidence="2" type="ORF">WN51_02275</name>
</gene>
<feature type="compositionally biased region" description="Basic and acidic residues" evidence="1">
    <location>
        <begin position="33"/>
        <end position="45"/>
    </location>
</feature>
<feature type="compositionally biased region" description="Basic and acidic residues" evidence="1">
    <location>
        <begin position="102"/>
        <end position="124"/>
    </location>
</feature>
<keyword evidence="3" id="KW-1185">Reference proteome</keyword>
<dbReference type="Proteomes" id="UP000053105">
    <property type="component" value="Unassembled WGS sequence"/>
</dbReference>
<evidence type="ECO:0000313" key="3">
    <source>
        <dbReference type="Proteomes" id="UP000053105"/>
    </source>
</evidence>
<evidence type="ECO:0000313" key="2">
    <source>
        <dbReference type="EMBL" id="KOX70851.1"/>
    </source>
</evidence>